<comment type="function">
    <text evidence="4">Catalyzes the transfer of a formyl group from 10-formyltetrahydrofolate to 5-phospho-ribosyl-glycinamide (GAR), producing 5-phospho-ribosyl-N-formylglycinamide (FGAR) and tetrahydrofolate.</text>
</comment>
<feature type="binding site" evidence="4">
    <location>
        <position position="108"/>
    </location>
    <ligand>
        <name>(6R)-10-formyltetrahydrofolate</name>
        <dbReference type="ChEBI" id="CHEBI:195366"/>
    </ligand>
</feature>
<dbReference type="PANTHER" id="PTHR43369">
    <property type="entry name" value="PHOSPHORIBOSYLGLYCINAMIDE FORMYLTRANSFERASE"/>
    <property type="match status" value="1"/>
</dbReference>
<proteinExistence type="inferred from homology"/>
<feature type="active site" description="Proton donor" evidence="4">
    <location>
        <position position="110"/>
    </location>
</feature>
<evidence type="ECO:0000256" key="1">
    <source>
        <dbReference type="ARBA" id="ARBA00005054"/>
    </source>
</evidence>
<accession>A0A1M6FNY7</accession>
<feature type="binding site" evidence="4">
    <location>
        <begin position="91"/>
        <end position="94"/>
    </location>
    <ligand>
        <name>(6R)-10-formyltetrahydrofolate</name>
        <dbReference type="ChEBI" id="CHEBI:195366"/>
    </ligand>
</feature>
<evidence type="ECO:0000256" key="2">
    <source>
        <dbReference type="ARBA" id="ARBA00022679"/>
    </source>
</evidence>
<evidence type="ECO:0000256" key="4">
    <source>
        <dbReference type="HAMAP-Rule" id="MF_01930"/>
    </source>
</evidence>
<dbReference type="HAMAP" id="MF_01930">
    <property type="entry name" value="PurN"/>
    <property type="match status" value="1"/>
</dbReference>
<dbReference type="EC" id="2.1.2.2" evidence="4"/>
<dbReference type="EMBL" id="FQZL01000009">
    <property type="protein sequence ID" value="SHI99373.1"/>
    <property type="molecule type" value="Genomic_DNA"/>
</dbReference>
<dbReference type="SUPFAM" id="SSF53328">
    <property type="entry name" value="Formyltransferase"/>
    <property type="match status" value="1"/>
</dbReference>
<dbReference type="GO" id="GO:0004644">
    <property type="term" value="F:phosphoribosylglycinamide formyltransferase activity"/>
    <property type="evidence" value="ECO:0007669"/>
    <property type="project" value="UniProtKB-UniRule"/>
</dbReference>
<dbReference type="RefSeq" id="WP_073048953.1">
    <property type="nucleotide sequence ID" value="NZ_FQZL01000009.1"/>
</dbReference>
<comment type="pathway">
    <text evidence="1 4">Purine metabolism; IMP biosynthesis via de novo pathway; N(2)-formyl-N(1)-(5-phospho-D-ribosyl)glycinamide from N(1)-(5-phospho-D-ribosyl)glycinamide (10-formyl THF route): step 1/1.</text>
</comment>
<keyword evidence="7" id="KW-1185">Reference proteome</keyword>
<keyword evidence="2 4" id="KW-0808">Transferase</keyword>
<protein>
    <recommendedName>
        <fullName evidence="4">Phosphoribosylglycinamide formyltransferase</fullName>
        <ecNumber evidence="4">2.1.2.2</ecNumber>
    </recommendedName>
    <alternativeName>
        <fullName evidence="4">5'-phosphoribosylglycinamide transformylase</fullName>
    </alternativeName>
    <alternativeName>
        <fullName evidence="4">GAR transformylase</fullName>
        <shortName evidence="4">GART</shortName>
    </alternativeName>
</protein>
<dbReference type="InterPro" id="IPR004607">
    <property type="entry name" value="GART"/>
</dbReference>
<evidence type="ECO:0000259" key="5">
    <source>
        <dbReference type="Pfam" id="PF00551"/>
    </source>
</evidence>
<evidence type="ECO:0000313" key="6">
    <source>
        <dbReference type="EMBL" id="SHI99373.1"/>
    </source>
</evidence>
<dbReference type="Proteomes" id="UP000184052">
    <property type="component" value="Unassembled WGS sequence"/>
</dbReference>
<gene>
    <name evidence="4" type="primary">purN</name>
    <name evidence="6" type="ORF">SAMN02745751_01483</name>
</gene>
<sequence length="210" mass="23287">MSPVRIAVLVSGSGSNLQTIIDHIEDKKINGEIAVVVSNRSSAYGLERAKKHNIEGIFLSAKGLDDEAYSREIVKVLKERNVELVVLAGYLKIISPYFVEEFRNRIINIHPSLIPSFCGKGCYGLKVHEKAVEYGVKVSGATVHFVNEEADNGPIIIQKTVEVDYDDTAETLQKKVLKVEHEILPEAVRLFCDNKLSVIGRKVQIAKITS</sequence>
<dbReference type="Gene3D" id="3.40.50.170">
    <property type="entry name" value="Formyl transferase, N-terminal domain"/>
    <property type="match status" value="1"/>
</dbReference>
<dbReference type="InterPro" id="IPR002376">
    <property type="entry name" value="Formyl_transf_N"/>
</dbReference>
<feature type="site" description="Raises pKa of active site His" evidence="4">
    <location>
        <position position="151"/>
    </location>
</feature>
<dbReference type="GO" id="GO:0006189">
    <property type="term" value="P:'de novo' IMP biosynthetic process"/>
    <property type="evidence" value="ECO:0007669"/>
    <property type="project" value="UniProtKB-UniRule"/>
</dbReference>
<comment type="caution">
    <text evidence="4">Lacks conserved residue(s) required for the propagation of feature annotation.</text>
</comment>
<comment type="catalytic activity">
    <reaction evidence="4">
        <text>N(1)-(5-phospho-beta-D-ribosyl)glycinamide + (6R)-10-formyltetrahydrofolate = N(2)-formyl-N(1)-(5-phospho-beta-D-ribosyl)glycinamide + (6S)-5,6,7,8-tetrahydrofolate + H(+)</text>
        <dbReference type="Rhea" id="RHEA:15053"/>
        <dbReference type="ChEBI" id="CHEBI:15378"/>
        <dbReference type="ChEBI" id="CHEBI:57453"/>
        <dbReference type="ChEBI" id="CHEBI:143788"/>
        <dbReference type="ChEBI" id="CHEBI:147286"/>
        <dbReference type="ChEBI" id="CHEBI:195366"/>
        <dbReference type="EC" id="2.1.2.2"/>
    </reaction>
</comment>
<dbReference type="UniPathway" id="UPA00074">
    <property type="reaction ID" value="UER00126"/>
</dbReference>
<evidence type="ECO:0000313" key="7">
    <source>
        <dbReference type="Proteomes" id="UP000184052"/>
    </source>
</evidence>
<organism evidence="6 7">
    <name type="scientific">Dethiosulfatibacter aminovorans DSM 17477</name>
    <dbReference type="NCBI Taxonomy" id="1121476"/>
    <lineage>
        <taxon>Bacteria</taxon>
        <taxon>Bacillati</taxon>
        <taxon>Bacillota</taxon>
        <taxon>Tissierellia</taxon>
        <taxon>Dethiosulfatibacter</taxon>
    </lineage>
</organism>
<keyword evidence="3 4" id="KW-0658">Purine biosynthesis</keyword>
<name>A0A1M6FNY7_9FIRM</name>
<dbReference type="OrthoDB" id="9806170at2"/>
<dbReference type="STRING" id="1121476.SAMN02745751_01483"/>
<evidence type="ECO:0000256" key="3">
    <source>
        <dbReference type="ARBA" id="ARBA00022755"/>
    </source>
</evidence>
<dbReference type="Pfam" id="PF00551">
    <property type="entry name" value="Formyl_trans_N"/>
    <property type="match status" value="1"/>
</dbReference>
<feature type="binding site" evidence="4">
    <location>
        <begin position="14"/>
        <end position="16"/>
    </location>
    <ligand>
        <name>N(1)-(5-phospho-beta-D-ribosyl)glycinamide</name>
        <dbReference type="ChEBI" id="CHEBI:143788"/>
    </ligand>
</feature>
<dbReference type="InterPro" id="IPR036477">
    <property type="entry name" value="Formyl_transf_N_sf"/>
</dbReference>
<dbReference type="GO" id="GO:0005737">
    <property type="term" value="C:cytoplasm"/>
    <property type="evidence" value="ECO:0007669"/>
    <property type="project" value="TreeGrafter"/>
</dbReference>
<dbReference type="PANTHER" id="PTHR43369:SF2">
    <property type="entry name" value="PHOSPHORIBOSYLGLYCINAMIDE FORMYLTRANSFERASE"/>
    <property type="match status" value="1"/>
</dbReference>
<dbReference type="AlphaFoldDB" id="A0A1M6FNY7"/>
<comment type="similarity">
    <text evidence="4">Belongs to the GART family.</text>
</comment>
<feature type="domain" description="Formyl transferase N-terminal" evidence="5">
    <location>
        <begin position="5"/>
        <end position="188"/>
    </location>
</feature>
<dbReference type="CDD" id="cd08645">
    <property type="entry name" value="FMT_core_GART"/>
    <property type="match status" value="1"/>
</dbReference>
<dbReference type="NCBIfam" id="TIGR00639">
    <property type="entry name" value="PurN"/>
    <property type="match status" value="1"/>
</dbReference>
<reference evidence="6 7" key="1">
    <citation type="submission" date="2016-11" db="EMBL/GenBank/DDBJ databases">
        <authorList>
            <person name="Jaros S."/>
            <person name="Januszkiewicz K."/>
            <person name="Wedrychowicz H."/>
        </authorList>
    </citation>
    <scope>NUCLEOTIDE SEQUENCE [LARGE SCALE GENOMIC DNA]</scope>
    <source>
        <strain evidence="6 7">DSM 17477</strain>
    </source>
</reference>